<dbReference type="InterPro" id="IPR011006">
    <property type="entry name" value="CheY-like_superfamily"/>
</dbReference>
<dbReference type="InterPro" id="IPR001789">
    <property type="entry name" value="Sig_transdc_resp-reg_receiver"/>
</dbReference>
<dbReference type="PANTHER" id="PTHR37299">
    <property type="entry name" value="TRANSCRIPTIONAL REGULATOR-RELATED"/>
    <property type="match status" value="1"/>
</dbReference>
<dbReference type="Pfam" id="PF00072">
    <property type="entry name" value="Response_reg"/>
    <property type="match status" value="1"/>
</dbReference>
<sequence length="238" mass="27544">MGSKITVVIAEDHEESQEILSTFIQASNVFEVVGIANDGEKLLDLNLDLRPDLIIADINMPKLDGVKAIEACLKINPALRFIFTTGYGQYAVKAFDLNALDYVMKPIKKERLYIALDKARTALVEKKQKNKIITIKVDRVSYFIHLDKVIFIERDKRKTIIHTEQQIYETNESLNNLVEQLNDNFFRTHRSFIVNKQYISYISFEGDTYFAHFINYPQYAHVSKLQKTDLMNELSNTI</sequence>
<organism evidence="4 5">
    <name type="scientific">Aquibacillus koreensis</name>
    <dbReference type="NCBI Taxonomy" id="279446"/>
    <lineage>
        <taxon>Bacteria</taxon>
        <taxon>Bacillati</taxon>
        <taxon>Bacillota</taxon>
        <taxon>Bacilli</taxon>
        <taxon>Bacillales</taxon>
        <taxon>Bacillaceae</taxon>
        <taxon>Aquibacillus</taxon>
    </lineage>
</organism>
<name>A0A9X4AJI9_9BACI</name>
<dbReference type="EMBL" id="JAMQJZ010000018">
    <property type="protein sequence ID" value="MDC3422302.1"/>
    <property type="molecule type" value="Genomic_DNA"/>
</dbReference>
<keyword evidence="1" id="KW-0597">Phosphoprotein</keyword>
<proteinExistence type="predicted"/>
<evidence type="ECO:0000259" key="3">
    <source>
        <dbReference type="PROSITE" id="PS50930"/>
    </source>
</evidence>
<gene>
    <name evidence="4" type="ORF">NC661_18280</name>
</gene>
<dbReference type="SMART" id="SM00448">
    <property type="entry name" value="REC"/>
    <property type="match status" value="1"/>
</dbReference>
<dbReference type="SMART" id="SM00850">
    <property type="entry name" value="LytTR"/>
    <property type="match status" value="1"/>
</dbReference>
<feature type="domain" description="Response regulatory" evidence="2">
    <location>
        <begin position="6"/>
        <end position="120"/>
    </location>
</feature>
<dbReference type="Gene3D" id="2.40.50.1020">
    <property type="entry name" value="LytTr DNA-binding domain"/>
    <property type="match status" value="1"/>
</dbReference>
<dbReference type="GO" id="GO:0000156">
    <property type="term" value="F:phosphorelay response regulator activity"/>
    <property type="evidence" value="ECO:0007669"/>
    <property type="project" value="InterPro"/>
</dbReference>
<feature type="modified residue" description="4-aspartylphosphate" evidence="1">
    <location>
        <position position="57"/>
    </location>
</feature>
<dbReference type="Gene3D" id="3.40.50.2300">
    <property type="match status" value="1"/>
</dbReference>
<protein>
    <submittedName>
        <fullName evidence="4">LytTR family DNA-binding domain-containing protein</fullName>
    </submittedName>
</protein>
<dbReference type="RefSeq" id="WP_259868175.1">
    <property type="nucleotide sequence ID" value="NZ_JAMQJZ010000018.1"/>
</dbReference>
<dbReference type="GO" id="GO:0003677">
    <property type="term" value="F:DNA binding"/>
    <property type="evidence" value="ECO:0007669"/>
    <property type="project" value="UniProtKB-KW"/>
</dbReference>
<reference evidence="4" key="1">
    <citation type="submission" date="2022-06" db="EMBL/GenBank/DDBJ databases">
        <title>Aquibacillus sp. a new bacterium isolated from soil saline samples.</title>
        <authorList>
            <person name="Galisteo C."/>
            <person name="De La Haba R."/>
            <person name="Sanchez-Porro C."/>
            <person name="Ventosa A."/>
        </authorList>
    </citation>
    <scope>NUCLEOTIDE SEQUENCE</scope>
    <source>
        <strain evidence="4">JCM 12387</strain>
    </source>
</reference>
<feature type="domain" description="HTH LytTR-type" evidence="3">
    <location>
        <begin position="133"/>
        <end position="209"/>
    </location>
</feature>
<evidence type="ECO:0000313" key="5">
    <source>
        <dbReference type="Proteomes" id="UP001145072"/>
    </source>
</evidence>
<dbReference type="Proteomes" id="UP001145072">
    <property type="component" value="Unassembled WGS sequence"/>
</dbReference>
<keyword evidence="5" id="KW-1185">Reference proteome</keyword>
<evidence type="ECO:0000313" key="4">
    <source>
        <dbReference type="EMBL" id="MDC3422302.1"/>
    </source>
</evidence>
<dbReference type="InterPro" id="IPR046947">
    <property type="entry name" value="LytR-like"/>
</dbReference>
<dbReference type="PANTHER" id="PTHR37299:SF1">
    <property type="entry name" value="STAGE 0 SPORULATION PROTEIN A HOMOLOG"/>
    <property type="match status" value="1"/>
</dbReference>
<comment type="caution">
    <text evidence="4">The sequence shown here is derived from an EMBL/GenBank/DDBJ whole genome shotgun (WGS) entry which is preliminary data.</text>
</comment>
<evidence type="ECO:0000259" key="2">
    <source>
        <dbReference type="PROSITE" id="PS50110"/>
    </source>
</evidence>
<accession>A0A9X4AJI9</accession>
<dbReference type="SUPFAM" id="SSF52172">
    <property type="entry name" value="CheY-like"/>
    <property type="match status" value="1"/>
</dbReference>
<dbReference type="Pfam" id="PF04397">
    <property type="entry name" value="LytTR"/>
    <property type="match status" value="1"/>
</dbReference>
<dbReference type="PROSITE" id="PS50110">
    <property type="entry name" value="RESPONSE_REGULATORY"/>
    <property type="match status" value="1"/>
</dbReference>
<dbReference type="InterPro" id="IPR007492">
    <property type="entry name" value="LytTR_DNA-bd_dom"/>
</dbReference>
<evidence type="ECO:0000256" key="1">
    <source>
        <dbReference type="PROSITE-ProRule" id="PRU00169"/>
    </source>
</evidence>
<dbReference type="AlphaFoldDB" id="A0A9X4AJI9"/>
<keyword evidence="4" id="KW-0238">DNA-binding</keyword>
<dbReference type="PROSITE" id="PS50930">
    <property type="entry name" value="HTH_LYTTR"/>
    <property type="match status" value="1"/>
</dbReference>